<evidence type="ECO:0000313" key="3">
    <source>
        <dbReference type="WBParaSite" id="MCU_003005-RA"/>
    </source>
</evidence>
<reference evidence="3" key="1">
    <citation type="submission" date="2019-11" db="UniProtKB">
        <authorList>
            <consortium name="WormBaseParasite"/>
        </authorList>
    </citation>
    <scope>IDENTIFICATION</scope>
</reference>
<evidence type="ECO:0000256" key="1">
    <source>
        <dbReference type="SAM" id="Phobius"/>
    </source>
</evidence>
<keyword evidence="1" id="KW-1133">Transmembrane helix</keyword>
<keyword evidence="1" id="KW-0812">Transmembrane</keyword>
<feature type="chain" id="PRO_5024351925" evidence="2">
    <location>
        <begin position="20"/>
        <end position="286"/>
    </location>
</feature>
<proteinExistence type="predicted"/>
<accession>A0A5K3ETU6</accession>
<feature type="transmembrane region" description="Helical" evidence="1">
    <location>
        <begin position="212"/>
        <end position="237"/>
    </location>
</feature>
<protein>
    <submittedName>
        <fullName evidence="3">Uncharacterized protein</fullName>
    </submittedName>
</protein>
<organism evidence="3">
    <name type="scientific">Mesocestoides corti</name>
    <name type="common">Flatworm</name>
    <dbReference type="NCBI Taxonomy" id="53468"/>
    <lineage>
        <taxon>Eukaryota</taxon>
        <taxon>Metazoa</taxon>
        <taxon>Spiralia</taxon>
        <taxon>Lophotrochozoa</taxon>
        <taxon>Platyhelminthes</taxon>
        <taxon>Cestoda</taxon>
        <taxon>Eucestoda</taxon>
        <taxon>Cyclophyllidea</taxon>
        <taxon>Mesocestoididae</taxon>
        <taxon>Mesocestoides</taxon>
    </lineage>
</organism>
<dbReference type="WBParaSite" id="MCU_003005-RA">
    <property type="protein sequence ID" value="MCU_003005-RA"/>
    <property type="gene ID" value="MCU_003005"/>
</dbReference>
<evidence type="ECO:0000256" key="2">
    <source>
        <dbReference type="SAM" id="SignalP"/>
    </source>
</evidence>
<dbReference type="AlphaFoldDB" id="A0A5K3ETU6"/>
<sequence>MTMCSSFWFLVILVGSSVAQRCHLCDQNCRTKFSVPSVRISCFQGCRFSSGSQTELSESGVNAECEKACSSLSSDDMKAACYDGCTYIPVSNIMRPSNSPFSFSGIMPNPVISSIISMFRTLVNKQSESDNGVVHRLRVQVLVPNDEIVETPSHPADNELLMMNSMSNLNGEALENLRMVMGPPQAVDTPTFGNVMCHRVRAVIRHLTAHPLVLVSIILMFFTSTALLVFMCIRLNARRARRAIFRRQFKRMPAFFKPASVRVSLLSPQPATEEDASELPPKLPIA</sequence>
<keyword evidence="2" id="KW-0732">Signal</keyword>
<feature type="signal peptide" evidence="2">
    <location>
        <begin position="1"/>
        <end position="19"/>
    </location>
</feature>
<keyword evidence="1" id="KW-0472">Membrane</keyword>
<name>A0A5K3ETU6_MESCO</name>